<proteinExistence type="predicted"/>
<reference evidence="2" key="1">
    <citation type="submission" date="2020-01" db="EMBL/GenBank/DDBJ databases">
        <authorList>
            <person name="Feng Z.H.Z."/>
        </authorList>
    </citation>
    <scope>NUCLEOTIDE SEQUENCE</scope>
    <source>
        <strain evidence="2">CBS107.38</strain>
    </source>
</reference>
<dbReference type="Gene3D" id="3.40.50.300">
    <property type="entry name" value="P-loop containing nucleotide triphosphate hydrolases"/>
    <property type="match status" value="1"/>
</dbReference>
<dbReference type="Proteomes" id="UP000596902">
    <property type="component" value="Unassembled WGS sequence"/>
</dbReference>
<dbReference type="EMBL" id="JAAABM010000012">
    <property type="protein sequence ID" value="KAF7673729.1"/>
    <property type="molecule type" value="Genomic_DNA"/>
</dbReference>
<dbReference type="AlphaFoldDB" id="A0A8H7B6K7"/>
<dbReference type="InterPro" id="IPR027417">
    <property type="entry name" value="P-loop_NTPase"/>
</dbReference>
<dbReference type="Pfam" id="PF24564">
    <property type="entry name" value="DUF7605"/>
    <property type="match status" value="1"/>
</dbReference>
<dbReference type="InterPro" id="IPR056024">
    <property type="entry name" value="DUF7605"/>
</dbReference>
<sequence length="499" mass="58245">MTVNTELGFNPTLLVSMIEISGEFRVRCSIGDCPGLEDINKDRETKAKRYLQDCKAVIVVEEITRAGDSKFLKRFLKDCREDRPDQRIIVVLSKGDTGLDRVDLMNTSFNEHETANLNWLGKGREDVEREYDNYRPMQFKERVRCACEIAYIDLEEREIRAGERSRRIEDLLKSRYAGMFDNLIVRTTCEHDYMRHFQGYCRFTIHDLPLSVEPTQIPNLVEDLADIANERVKDDLIRLHKETLPELFASIKLLGITTSIVARARPRFDFHKYEEVFMALLQAMFDTIEEKEIRPIEAAIQGAIPSWRREARGCFYEWQNLRYQSVRCFLNKQGNHHVKEKLKSRRSTDPKPSWNKELLCPIRKTMNPLFEELWKSVTTAMNILASNLAENVDDFLRELDEATKYLGNEIFTANLQHRRPQLNNMFKKQLYLIATIRSFRGRFTGDLNDYYFPDAMGEHYMAALQAEAESGTRPGSLWHRGCEHWKTECAAPIVLISVF</sequence>
<evidence type="ECO:0000259" key="1">
    <source>
        <dbReference type="Pfam" id="PF24564"/>
    </source>
</evidence>
<dbReference type="RefSeq" id="XP_038784056.1">
    <property type="nucleotide sequence ID" value="XM_038933391.1"/>
</dbReference>
<evidence type="ECO:0000313" key="2">
    <source>
        <dbReference type="EMBL" id="KAF7673729.1"/>
    </source>
</evidence>
<gene>
    <name evidence="2" type="ORF">GT037_008344</name>
</gene>
<keyword evidence="3" id="KW-1185">Reference proteome</keyword>
<feature type="domain" description="DUF7605" evidence="1">
    <location>
        <begin position="305"/>
        <end position="466"/>
    </location>
</feature>
<accession>A0A8H7B6K7</accession>
<dbReference type="GeneID" id="62206569"/>
<dbReference type="SUPFAM" id="SSF52540">
    <property type="entry name" value="P-loop containing nucleoside triphosphate hydrolases"/>
    <property type="match status" value="1"/>
</dbReference>
<name>A0A8H7B6K7_9PLEO</name>
<organism evidence="2 3">
    <name type="scientific">Alternaria burnsii</name>
    <dbReference type="NCBI Taxonomy" id="1187904"/>
    <lineage>
        <taxon>Eukaryota</taxon>
        <taxon>Fungi</taxon>
        <taxon>Dikarya</taxon>
        <taxon>Ascomycota</taxon>
        <taxon>Pezizomycotina</taxon>
        <taxon>Dothideomycetes</taxon>
        <taxon>Pleosporomycetidae</taxon>
        <taxon>Pleosporales</taxon>
        <taxon>Pleosporineae</taxon>
        <taxon>Pleosporaceae</taxon>
        <taxon>Alternaria</taxon>
        <taxon>Alternaria sect. Alternaria</taxon>
    </lineage>
</organism>
<comment type="caution">
    <text evidence="2">The sequence shown here is derived from an EMBL/GenBank/DDBJ whole genome shotgun (WGS) entry which is preliminary data.</text>
</comment>
<evidence type="ECO:0000313" key="3">
    <source>
        <dbReference type="Proteomes" id="UP000596902"/>
    </source>
</evidence>
<protein>
    <recommendedName>
        <fullName evidence="1">DUF7605 domain-containing protein</fullName>
    </recommendedName>
</protein>
<reference evidence="2" key="2">
    <citation type="submission" date="2020-08" db="EMBL/GenBank/DDBJ databases">
        <title>Draft Genome Sequence of Cumin Blight Pathogen Alternaria burnsii.</title>
        <authorList>
            <person name="Feng Z."/>
        </authorList>
    </citation>
    <scope>NUCLEOTIDE SEQUENCE</scope>
    <source>
        <strain evidence="2">CBS107.38</strain>
    </source>
</reference>